<dbReference type="GO" id="GO:0008270">
    <property type="term" value="F:zinc ion binding"/>
    <property type="evidence" value="ECO:0007669"/>
    <property type="project" value="UniProtKB-KW"/>
</dbReference>
<keyword evidence="2 4" id="KW-0863">Zinc-finger</keyword>
<accession>A0A0A9WQA9</accession>
<keyword evidence="1" id="KW-0479">Metal-binding</keyword>
<proteinExistence type="predicted"/>
<evidence type="ECO:0000256" key="3">
    <source>
        <dbReference type="ARBA" id="ARBA00022833"/>
    </source>
</evidence>
<dbReference type="AlphaFoldDB" id="A0A0A9WQA9"/>
<feature type="non-terminal residue" evidence="6">
    <location>
        <position position="112"/>
    </location>
</feature>
<dbReference type="InterPro" id="IPR019787">
    <property type="entry name" value="Znf_PHD-finger"/>
</dbReference>
<evidence type="ECO:0000259" key="5">
    <source>
        <dbReference type="PROSITE" id="PS50016"/>
    </source>
</evidence>
<dbReference type="SUPFAM" id="SSF57903">
    <property type="entry name" value="FYVE/PHD zinc finger"/>
    <property type="match status" value="1"/>
</dbReference>
<dbReference type="EMBL" id="GBHO01034926">
    <property type="protein sequence ID" value="JAG08678.1"/>
    <property type="molecule type" value="Transcribed_RNA"/>
</dbReference>
<protein>
    <recommendedName>
        <fullName evidence="5">PHD-type domain-containing protein</fullName>
    </recommendedName>
</protein>
<gene>
    <name evidence="6" type="ORF">CM83_95585</name>
</gene>
<keyword evidence="3" id="KW-0862">Zinc</keyword>
<name>A0A0A9WQA9_LYGHE</name>
<evidence type="ECO:0000313" key="6">
    <source>
        <dbReference type="EMBL" id="JAG08678.1"/>
    </source>
</evidence>
<evidence type="ECO:0000256" key="2">
    <source>
        <dbReference type="ARBA" id="ARBA00022771"/>
    </source>
</evidence>
<evidence type="ECO:0000256" key="1">
    <source>
        <dbReference type="ARBA" id="ARBA00022723"/>
    </source>
</evidence>
<feature type="domain" description="PHD-type" evidence="5">
    <location>
        <begin position="1"/>
        <end position="58"/>
    </location>
</feature>
<dbReference type="PROSITE" id="PS50016">
    <property type="entry name" value="ZF_PHD_2"/>
    <property type="match status" value="1"/>
</dbReference>
<reference evidence="6" key="1">
    <citation type="journal article" date="2014" name="PLoS ONE">
        <title>Transcriptome-Based Identification of ABC Transporters in the Western Tarnished Plant Bug Lygus hesperus.</title>
        <authorList>
            <person name="Hull J.J."/>
            <person name="Chaney K."/>
            <person name="Geib S.M."/>
            <person name="Fabrick J.A."/>
            <person name="Brent C.S."/>
            <person name="Walsh D."/>
            <person name="Lavine L.C."/>
        </authorList>
    </citation>
    <scope>NUCLEOTIDE SEQUENCE</scope>
</reference>
<dbReference type="InterPro" id="IPR011011">
    <property type="entry name" value="Znf_FYVE_PHD"/>
</dbReference>
<organism evidence="6">
    <name type="scientific">Lygus hesperus</name>
    <name type="common">Western plant bug</name>
    <dbReference type="NCBI Taxonomy" id="30085"/>
    <lineage>
        <taxon>Eukaryota</taxon>
        <taxon>Metazoa</taxon>
        <taxon>Ecdysozoa</taxon>
        <taxon>Arthropoda</taxon>
        <taxon>Hexapoda</taxon>
        <taxon>Insecta</taxon>
        <taxon>Pterygota</taxon>
        <taxon>Neoptera</taxon>
        <taxon>Paraneoptera</taxon>
        <taxon>Hemiptera</taxon>
        <taxon>Heteroptera</taxon>
        <taxon>Panheteroptera</taxon>
        <taxon>Cimicomorpha</taxon>
        <taxon>Miridae</taxon>
        <taxon>Mirini</taxon>
        <taxon>Lygus</taxon>
    </lineage>
</organism>
<dbReference type="CDD" id="cd15489">
    <property type="entry name" value="PHD_SF"/>
    <property type="match status" value="1"/>
</dbReference>
<dbReference type="InterPro" id="IPR013083">
    <property type="entry name" value="Znf_RING/FYVE/PHD"/>
</dbReference>
<reference evidence="6" key="2">
    <citation type="submission" date="2014-07" db="EMBL/GenBank/DDBJ databases">
        <authorList>
            <person name="Hull J."/>
        </authorList>
    </citation>
    <scope>NUCLEOTIDE SEQUENCE</scope>
</reference>
<sequence length="112" mass="12566">MDCAKCSRDLHSPKKTAKCVVCKKSFHPACTRLKSVENFRKLRKEAKEKWRCDGCSKKVTSLGDNGDESVDEEEEAYEEENVLNLTPTGESVDVSVLSEINRKLDRLSSVNG</sequence>
<dbReference type="Gene3D" id="3.30.40.10">
    <property type="entry name" value="Zinc/RING finger domain, C3HC4 (zinc finger)"/>
    <property type="match status" value="1"/>
</dbReference>
<evidence type="ECO:0000256" key="4">
    <source>
        <dbReference type="PROSITE-ProRule" id="PRU00146"/>
    </source>
</evidence>